<proteinExistence type="predicted"/>
<comment type="caution">
    <text evidence="1">The sequence shown here is derived from an EMBL/GenBank/DDBJ whole genome shotgun (WGS) entry which is preliminary data.</text>
</comment>
<gene>
    <name evidence="1" type="ORF">M9H77_30287</name>
</gene>
<dbReference type="EMBL" id="CM044707">
    <property type="protein sequence ID" value="KAI5653100.1"/>
    <property type="molecule type" value="Genomic_DNA"/>
</dbReference>
<dbReference type="Proteomes" id="UP001060085">
    <property type="component" value="Linkage Group LG07"/>
</dbReference>
<name>A0ACB9ZXV1_CATRO</name>
<evidence type="ECO:0000313" key="2">
    <source>
        <dbReference type="Proteomes" id="UP001060085"/>
    </source>
</evidence>
<organism evidence="1 2">
    <name type="scientific">Catharanthus roseus</name>
    <name type="common">Madagascar periwinkle</name>
    <name type="synonym">Vinca rosea</name>
    <dbReference type="NCBI Taxonomy" id="4058"/>
    <lineage>
        <taxon>Eukaryota</taxon>
        <taxon>Viridiplantae</taxon>
        <taxon>Streptophyta</taxon>
        <taxon>Embryophyta</taxon>
        <taxon>Tracheophyta</taxon>
        <taxon>Spermatophyta</taxon>
        <taxon>Magnoliopsida</taxon>
        <taxon>eudicotyledons</taxon>
        <taxon>Gunneridae</taxon>
        <taxon>Pentapetalae</taxon>
        <taxon>asterids</taxon>
        <taxon>lamiids</taxon>
        <taxon>Gentianales</taxon>
        <taxon>Apocynaceae</taxon>
        <taxon>Rauvolfioideae</taxon>
        <taxon>Vinceae</taxon>
        <taxon>Catharanthinae</taxon>
        <taxon>Catharanthus</taxon>
    </lineage>
</organism>
<keyword evidence="2" id="KW-1185">Reference proteome</keyword>
<sequence>MEKSKKASLEGLVASKSKEEGSLDPTQTLDWKSQPPMELKLRAITRPRMKKLKASNGNKDNGMDRSWKQLKRENWLSVGEGHPTADGSPTPIVASSFSSQKGLKRSRPTTDGISRYCRWWGALGQC</sequence>
<reference evidence="2" key="1">
    <citation type="journal article" date="2023" name="Nat. Plants">
        <title>Single-cell RNA sequencing provides a high-resolution roadmap for understanding the multicellular compartmentation of specialized metabolism.</title>
        <authorList>
            <person name="Sun S."/>
            <person name="Shen X."/>
            <person name="Li Y."/>
            <person name="Li Y."/>
            <person name="Wang S."/>
            <person name="Li R."/>
            <person name="Zhang H."/>
            <person name="Shen G."/>
            <person name="Guo B."/>
            <person name="Wei J."/>
            <person name="Xu J."/>
            <person name="St-Pierre B."/>
            <person name="Chen S."/>
            <person name="Sun C."/>
        </authorList>
    </citation>
    <scope>NUCLEOTIDE SEQUENCE [LARGE SCALE GENOMIC DNA]</scope>
</reference>
<protein>
    <submittedName>
        <fullName evidence="1">Uncharacterized protein</fullName>
    </submittedName>
</protein>
<evidence type="ECO:0000313" key="1">
    <source>
        <dbReference type="EMBL" id="KAI5653100.1"/>
    </source>
</evidence>
<accession>A0ACB9ZXV1</accession>